<dbReference type="InterPro" id="IPR036390">
    <property type="entry name" value="WH_DNA-bd_sf"/>
</dbReference>
<feature type="domain" description="HTH lysR-type" evidence="5">
    <location>
        <begin position="4"/>
        <end position="61"/>
    </location>
</feature>
<dbReference type="PANTHER" id="PTHR30537">
    <property type="entry name" value="HTH-TYPE TRANSCRIPTIONAL REGULATOR"/>
    <property type="match status" value="1"/>
</dbReference>
<reference evidence="6 7" key="1">
    <citation type="submission" date="2019-11" db="EMBL/GenBank/DDBJ databases">
        <title>Draft Genome Sequences of Six Type Strains of the Genus Massilia.</title>
        <authorList>
            <person name="Miess H."/>
            <person name="Frediansyah A."/>
            <person name="Goeker M."/>
            <person name="Gross H."/>
        </authorList>
    </citation>
    <scope>NUCLEOTIDE SEQUENCE [LARGE SCALE GENOMIC DNA]</scope>
    <source>
        <strain evidence="6 7">DSM 17513</strain>
    </source>
</reference>
<dbReference type="SUPFAM" id="SSF53850">
    <property type="entry name" value="Periplasmic binding protein-like II"/>
    <property type="match status" value="1"/>
</dbReference>
<dbReference type="Proteomes" id="UP000431684">
    <property type="component" value="Unassembled WGS sequence"/>
</dbReference>
<dbReference type="InterPro" id="IPR036388">
    <property type="entry name" value="WH-like_DNA-bd_sf"/>
</dbReference>
<comment type="caution">
    <text evidence="6">The sequence shown here is derived from an EMBL/GenBank/DDBJ whole genome shotgun (WGS) entry which is preliminary data.</text>
</comment>
<dbReference type="Gene3D" id="3.40.190.290">
    <property type="match status" value="1"/>
</dbReference>
<dbReference type="CDD" id="cd08479">
    <property type="entry name" value="PBP2_CrgA_like_9"/>
    <property type="match status" value="1"/>
</dbReference>
<dbReference type="Pfam" id="PF03466">
    <property type="entry name" value="LysR_substrate"/>
    <property type="match status" value="1"/>
</dbReference>
<gene>
    <name evidence="6" type="ORF">GJV26_24060</name>
</gene>
<dbReference type="SUPFAM" id="SSF46785">
    <property type="entry name" value="Winged helix' DNA-binding domain"/>
    <property type="match status" value="1"/>
</dbReference>
<evidence type="ECO:0000256" key="2">
    <source>
        <dbReference type="ARBA" id="ARBA00023015"/>
    </source>
</evidence>
<protein>
    <submittedName>
        <fullName evidence="6">LysR family transcriptional regulator</fullName>
    </submittedName>
</protein>
<keyword evidence="3" id="KW-0238">DNA-binding</keyword>
<dbReference type="InterPro" id="IPR005119">
    <property type="entry name" value="LysR_subst-bd"/>
</dbReference>
<dbReference type="InterPro" id="IPR058163">
    <property type="entry name" value="LysR-type_TF_proteobact-type"/>
</dbReference>
<dbReference type="EMBL" id="WNWM01000002">
    <property type="protein sequence ID" value="MUI15506.1"/>
    <property type="molecule type" value="Genomic_DNA"/>
</dbReference>
<dbReference type="Pfam" id="PF00126">
    <property type="entry name" value="HTH_1"/>
    <property type="match status" value="1"/>
</dbReference>
<keyword evidence="7" id="KW-1185">Reference proteome</keyword>
<accession>A0A6I3XJ02</accession>
<sequence length="321" mass="36158">MKNDLTSDMHLFVLIARLGSLSAAARAIDLTPPAATKRLAMLESRLGVRLLNRTTRNLSLTSEGETYLQHATRILADVREMEDAVSQGRALPRGLLRVNATLNFGRTSIAPLVSEFAKRYPEVEVLVEVTDRPVDLVESGFDLAVRFGELPDKRLNARRLMSNRRFLCASPAYLESHGTPRALADLASHRCIIHRQNDDAYGIWRFLHHEHSEVVKVHGMLSSNDGDIVLGWALDGHGILIRSEWDLARYLDSGRLRIVLPDFKLPSADLYAYYPERRNLPIRARAFIDFLAEHFKAALDSRGGSVQEHIKPVARSRKVRP</sequence>
<evidence type="ECO:0000313" key="7">
    <source>
        <dbReference type="Proteomes" id="UP000431684"/>
    </source>
</evidence>
<dbReference type="Gene3D" id="1.10.10.10">
    <property type="entry name" value="Winged helix-like DNA-binding domain superfamily/Winged helix DNA-binding domain"/>
    <property type="match status" value="1"/>
</dbReference>
<organism evidence="6 7">
    <name type="scientific">Pseudoduganella dura</name>
    <dbReference type="NCBI Taxonomy" id="321982"/>
    <lineage>
        <taxon>Bacteria</taxon>
        <taxon>Pseudomonadati</taxon>
        <taxon>Pseudomonadota</taxon>
        <taxon>Betaproteobacteria</taxon>
        <taxon>Burkholderiales</taxon>
        <taxon>Oxalobacteraceae</taxon>
        <taxon>Telluria group</taxon>
        <taxon>Pseudoduganella</taxon>
    </lineage>
</organism>
<dbReference type="FunFam" id="1.10.10.10:FF:000001">
    <property type="entry name" value="LysR family transcriptional regulator"/>
    <property type="match status" value="1"/>
</dbReference>
<proteinExistence type="inferred from homology"/>
<evidence type="ECO:0000256" key="3">
    <source>
        <dbReference type="ARBA" id="ARBA00023125"/>
    </source>
</evidence>
<evidence type="ECO:0000256" key="1">
    <source>
        <dbReference type="ARBA" id="ARBA00009437"/>
    </source>
</evidence>
<evidence type="ECO:0000259" key="5">
    <source>
        <dbReference type="PROSITE" id="PS50931"/>
    </source>
</evidence>
<evidence type="ECO:0000256" key="4">
    <source>
        <dbReference type="ARBA" id="ARBA00023163"/>
    </source>
</evidence>
<dbReference type="GO" id="GO:0003677">
    <property type="term" value="F:DNA binding"/>
    <property type="evidence" value="ECO:0007669"/>
    <property type="project" value="UniProtKB-KW"/>
</dbReference>
<comment type="similarity">
    <text evidence="1">Belongs to the LysR transcriptional regulatory family.</text>
</comment>
<dbReference type="FunFam" id="3.40.190.290:FF:000001">
    <property type="entry name" value="Transcriptional regulator, LysR family"/>
    <property type="match status" value="1"/>
</dbReference>
<keyword evidence="4" id="KW-0804">Transcription</keyword>
<dbReference type="AlphaFoldDB" id="A0A6I3XJ02"/>
<dbReference type="PROSITE" id="PS50931">
    <property type="entry name" value="HTH_LYSR"/>
    <property type="match status" value="1"/>
</dbReference>
<dbReference type="PANTHER" id="PTHR30537:SF5">
    <property type="entry name" value="HTH-TYPE TRANSCRIPTIONAL ACTIVATOR TTDR-RELATED"/>
    <property type="match status" value="1"/>
</dbReference>
<evidence type="ECO:0000313" key="6">
    <source>
        <dbReference type="EMBL" id="MUI15506.1"/>
    </source>
</evidence>
<dbReference type="InterPro" id="IPR000847">
    <property type="entry name" value="LysR_HTH_N"/>
</dbReference>
<keyword evidence="2" id="KW-0805">Transcription regulation</keyword>
<dbReference type="GO" id="GO:0003700">
    <property type="term" value="F:DNA-binding transcription factor activity"/>
    <property type="evidence" value="ECO:0007669"/>
    <property type="project" value="InterPro"/>
</dbReference>
<name>A0A6I3XJ02_9BURK</name>